<dbReference type="Proteomes" id="UP000432089">
    <property type="component" value="Unassembled WGS sequence"/>
</dbReference>
<reference evidence="1 2" key="1">
    <citation type="submission" date="2019-09" db="EMBL/GenBank/DDBJ databases">
        <title>YIM 132180 draft genome.</title>
        <authorList>
            <person name="Zhang K."/>
        </authorList>
    </citation>
    <scope>NUCLEOTIDE SEQUENCE [LARGE SCALE GENOMIC DNA]</scope>
    <source>
        <strain evidence="1 2">YIM 132180</strain>
    </source>
</reference>
<name>A0A7V7TW43_9HYPH</name>
<evidence type="ECO:0000313" key="1">
    <source>
        <dbReference type="EMBL" id="KAB0679326.1"/>
    </source>
</evidence>
<dbReference type="InterPro" id="IPR011660">
    <property type="entry name" value="VapB-like"/>
</dbReference>
<dbReference type="EMBL" id="VZDO01000010">
    <property type="protein sequence ID" value="KAB0679326.1"/>
    <property type="molecule type" value="Genomic_DNA"/>
</dbReference>
<protein>
    <submittedName>
        <fullName evidence="1">Transcription factor</fullName>
    </submittedName>
</protein>
<evidence type="ECO:0000313" key="2">
    <source>
        <dbReference type="Proteomes" id="UP000432089"/>
    </source>
</evidence>
<accession>A0A7V7TW43</accession>
<organism evidence="1 2">
    <name type="scientific">Plantimonas leprariae</name>
    <dbReference type="NCBI Taxonomy" id="2615207"/>
    <lineage>
        <taxon>Bacteria</taxon>
        <taxon>Pseudomonadati</taxon>
        <taxon>Pseudomonadota</taxon>
        <taxon>Alphaproteobacteria</taxon>
        <taxon>Hyphomicrobiales</taxon>
        <taxon>Aurantimonadaceae</taxon>
        <taxon>Plantimonas</taxon>
    </lineage>
</organism>
<sequence>MAFHVKHAEADALARELMRLRRSGLTEAVLHALRASVEAEKAKASLPDVAVAFARELRALDTEAA</sequence>
<comment type="caution">
    <text evidence="1">The sequence shown here is derived from an EMBL/GenBank/DDBJ whole genome shotgun (WGS) entry which is preliminary data.</text>
</comment>
<dbReference type="AlphaFoldDB" id="A0A7V7TW43"/>
<gene>
    <name evidence="1" type="ORF">F6X38_13400</name>
</gene>
<proteinExistence type="predicted"/>
<keyword evidence="2" id="KW-1185">Reference proteome</keyword>
<dbReference type="Pfam" id="PF07704">
    <property type="entry name" value="PSK_trans_fac"/>
    <property type="match status" value="1"/>
</dbReference>